<proteinExistence type="predicted"/>
<dbReference type="PROSITE" id="PS50865">
    <property type="entry name" value="ZF_MYND_2"/>
    <property type="match status" value="1"/>
</dbReference>
<accession>A0AAW0C618</accession>
<gene>
    <name evidence="6" type="ORF">VNI00_012390</name>
</gene>
<keyword evidence="7" id="KW-1185">Reference proteome</keyword>
<reference evidence="6 7" key="1">
    <citation type="submission" date="2024-01" db="EMBL/GenBank/DDBJ databases">
        <title>A draft genome for a cacao thread blight-causing isolate of Paramarasmius palmivorus.</title>
        <authorList>
            <person name="Baruah I.K."/>
            <person name="Bukari Y."/>
            <person name="Amoako-Attah I."/>
            <person name="Meinhardt L.W."/>
            <person name="Bailey B.A."/>
            <person name="Cohen S.P."/>
        </authorList>
    </citation>
    <scope>NUCLEOTIDE SEQUENCE [LARGE SCALE GENOMIC DNA]</scope>
    <source>
        <strain evidence="6 7">GH-12</strain>
    </source>
</reference>
<dbReference type="Proteomes" id="UP001383192">
    <property type="component" value="Unassembled WGS sequence"/>
</dbReference>
<dbReference type="InterPro" id="IPR002893">
    <property type="entry name" value="Znf_MYND"/>
</dbReference>
<dbReference type="Gene3D" id="6.10.140.2220">
    <property type="match status" value="1"/>
</dbReference>
<dbReference type="Pfam" id="PF01753">
    <property type="entry name" value="zf-MYND"/>
    <property type="match status" value="1"/>
</dbReference>
<dbReference type="GO" id="GO:0008270">
    <property type="term" value="F:zinc ion binding"/>
    <property type="evidence" value="ECO:0007669"/>
    <property type="project" value="UniProtKB-KW"/>
</dbReference>
<evidence type="ECO:0000256" key="2">
    <source>
        <dbReference type="ARBA" id="ARBA00022771"/>
    </source>
</evidence>
<evidence type="ECO:0000313" key="7">
    <source>
        <dbReference type="Proteomes" id="UP001383192"/>
    </source>
</evidence>
<dbReference type="EMBL" id="JAYKXP010000057">
    <property type="protein sequence ID" value="KAK7034543.1"/>
    <property type="molecule type" value="Genomic_DNA"/>
</dbReference>
<keyword evidence="2 4" id="KW-0863">Zinc-finger</keyword>
<evidence type="ECO:0000256" key="1">
    <source>
        <dbReference type="ARBA" id="ARBA00022723"/>
    </source>
</evidence>
<keyword evidence="3" id="KW-0862">Zinc</keyword>
<keyword evidence="1" id="KW-0479">Metal-binding</keyword>
<feature type="domain" description="MYND-type" evidence="5">
    <location>
        <begin position="417"/>
        <end position="465"/>
    </location>
</feature>
<evidence type="ECO:0000256" key="3">
    <source>
        <dbReference type="ARBA" id="ARBA00022833"/>
    </source>
</evidence>
<evidence type="ECO:0000313" key="6">
    <source>
        <dbReference type="EMBL" id="KAK7034543.1"/>
    </source>
</evidence>
<name>A0AAW0C618_9AGAR</name>
<protein>
    <recommendedName>
        <fullName evidence="5">MYND-type domain-containing protein</fullName>
    </recommendedName>
</protein>
<evidence type="ECO:0000259" key="5">
    <source>
        <dbReference type="PROSITE" id="PS50865"/>
    </source>
</evidence>
<dbReference type="SUPFAM" id="SSF144232">
    <property type="entry name" value="HIT/MYND zinc finger-like"/>
    <property type="match status" value="1"/>
</dbReference>
<sequence length="608" mass="69249">MHRWAPSQRGEHAREIFSSSDAYKTLERFSKTLPDSLVDSSRRPTYQVQISLDAIEFLAGEVKNSSTSVAHRGVARIEGRWISTLGPCVEFFLKQYIAEEPHTIETMILFERIAEILPTFAMYPITAMDSDAATIKLKSSAPWLPRLLAICYVKAIEAQHSSWMSWTAALCNLKSFGAQAVVQNLVKDPGVDLDIKKLASLGVKHIRTMSRQLQTMGWRDLDIASLALNITIPDPQISQNRRNTFHFLFLLNGGVSALVDLLRNLTCRRKVRQRFQDGPDAIQSLLGFTNNIMQLLHDFIFAKAWVSEAMDEGILQTMFRAALFFSEVDEDNELLEEYMGHCTLWLKRIAAYLMYPSVLHRFSKGSRRIEELELTELLQGKQAEEFLGLWRSLQERGAKMEDLFRWVNDVSAMNCEAGECPLKAEKYDPEQPRRLRLVRCSGCELAVYCSRECAKKTWPDHRDNCRLVAPYLERKAPPPSFFDMNFIRTFIAAFIKMPIHMGDETDLIQIVQSSLDSKRCILLCNFGDPDFDPLSFHTWRFERPDAISNETGIQRADASSSLRAYCDKAGENDLIIASLFPMPGCSEELWPIIEVFNPLSSQEGSKQG</sequence>
<dbReference type="AlphaFoldDB" id="A0AAW0C618"/>
<evidence type="ECO:0000256" key="4">
    <source>
        <dbReference type="PROSITE-ProRule" id="PRU00134"/>
    </source>
</evidence>
<organism evidence="6 7">
    <name type="scientific">Paramarasmius palmivorus</name>
    <dbReference type="NCBI Taxonomy" id="297713"/>
    <lineage>
        <taxon>Eukaryota</taxon>
        <taxon>Fungi</taxon>
        <taxon>Dikarya</taxon>
        <taxon>Basidiomycota</taxon>
        <taxon>Agaricomycotina</taxon>
        <taxon>Agaricomycetes</taxon>
        <taxon>Agaricomycetidae</taxon>
        <taxon>Agaricales</taxon>
        <taxon>Marasmiineae</taxon>
        <taxon>Marasmiaceae</taxon>
        <taxon>Paramarasmius</taxon>
    </lineage>
</organism>
<comment type="caution">
    <text evidence="6">The sequence shown here is derived from an EMBL/GenBank/DDBJ whole genome shotgun (WGS) entry which is preliminary data.</text>
</comment>